<organism evidence="2 3">
    <name type="scientific">Streptomyces fildesensis</name>
    <dbReference type="NCBI Taxonomy" id="375757"/>
    <lineage>
        <taxon>Bacteria</taxon>
        <taxon>Bacillati</taxon>
        <taxon>Actinomycetota</taxon>
        <taxon>Actinomycetes</taxon>
        <taxon>Kitasatosporales</taxon>
        <taxon>Streptomycetaceae</taxon>
        <taxon>Streptomyces</taxon>
    </lineage>
</organism>
<evidence type="ECO:0000313" key="3">
    <source>
        <dbReference type="Proteomes" id="UP001614394"/>
    </source>
</evidence>
<reference evidence="2 3" key="1">
    <citation type="submission" date="2024-10" db="EMBL/GenBank/DDBJ databases">
        <title>The Natural Products Discovery Center: Release of the First 8490 Sequenced Strains for Exploring Actinobacteria Biosynthetic Diversity.</title>
        <authorList>
            <person name="Kalkreuter E."/>
            <person name="Kautsar S.A."/>
            <person name="Yang D."/>
            <person name="Bader C.D."/>
            <person name="Teijaro C.N."/>
            <person name="Fluegel L."/>
            <person name="Davis C.M."/>
            <person name="Simpson J.R."/>
            <person name="Lauterbach L."/>
            <person name="Steele A.D."/>
            <person name="Gui C."/>
            <person name="Meng S."/>
            <person name="Li G."/>
            <person name="Viehrig K."/>
            <person name="Ye F."/>
            <person name="Su P."/>
            <person name="Kiefer A.F."/>
            <person name="Nichols A."/>
            <person name="Cepeda A.J."/>
            <person name="Yan W."/>
            <person name="Fan B."/>
            <person name="Jiang Y."/>
            <person name="Adhikari A."/>
            <person name="Zheng C.-J."/>
            <person name="Schuster L."/>
            <person name="Cowan T.M."/>
            <person name="Smanski M.J."/>
            <person name="Chevrette M.G."/>
            <person name="De Carvalho L.P.S."/>
            <person name="Shen B."/>
        </authorList>
    </citation>
    <scope>NUCLEOTIDE SEQUENCE [LARGE SCALE GENOMIC DNA]</scope>
    <source>
        <strain evidence="2 3">NPDC053399</strain>
    </source>
</reference>
<protein>
    <recommendedName>
        <fullName evidence="4">Lipoprotein</fullName>
    </recommendedName>
</protein>
<proteinExistence type="predicted"/>
<accession>A0ABW8C1M0</accession>
<keyword evidence="3" id="KW-1185">Reference proteome</keyword>
<evidence type="ECO:0000256" key="1">
    <source>
        <dbReference type="SAM" id="SignalP"/>
    </source>
</evidence>
<evidence type="ECO:0008006" key="4">
    <source>
        <dbReference type="Google" id="ProtNLM"/>
    </source>
</evidence>
<dbReference type="Proteomes" id="UP001614394">
    <property type="component" value="Unassembled WGS sequence"/>
</dbReference>
<feature type="chain" id="PRO_5045773917" description="Lipoprotein" evidence="1">
    <location>
        <begin position="30"/>
        <end position="392"/>
    </location>
</feature>
<name>A0ABW8C1M0_9ACTN</name>
<gene>
    <name evidence="2" type="ORF">ACIGXA_05680</name>
</gene>
<comment type="caution">
    <text evidence="2">The sequence shown here is derived from an EMBL/GenBank/DDBJ whole genome shotgun (WGS) entry which is preliminary data.</text>
</comment>
<dbReference type="EMBL" id="JBITYG010000001">
    <property type="protein sequence ID" value="MFI9099993.1"/>
    <property type="molecule type" value="Genomic_DNA"/>
</dbReference>
<dbReference type="RefSeq" id="WP_399644670.1">
    <property type="nucleotide sequence ID" value="NZ_JBITYG010000001.1"/>
</dbReference>
<keyword evidence="1" id="KW-0732">Signal</keyword>
<feature type="signal peptide" evidence="1">
    <location>
        <begin position="1"/>
        <end position="29"/>
    </location>
</feature>
<evidence type="ECO:0000313" key="2">
    <source>
        <dbReference type="EMBL" id="MFI9099993.1"/>
    </source>
</evidence>
<sequence>MFYGSHHISTAHKGLAAIGCVALIAGASAACGTVQQAGAAAKVQNAVEKLGEQKAVTATVSFDATADQIWTAMKGSDGFTQDTAKMLAGLHAKLGLSSDKPLKDAAAAKDAKDAPSDKSSFSFQLSSDAAGKQNLIEVRSVGKKMYLRADVKALTALGGAAKGGDHPPLDQLIPKADELPSSLGVVKDALAGKWISIDPTAFADLGKTLGGDKGLGKSPLPVPMPGASSLDAKTQQQLIDAVKSAVAHNAKFTDKGSSNGVDHVTMTVPAGQTAKELAKGFAPLEKQIPGFKAPDVSKVPAKDLAVDLSIKDGMLSGIGLDVSQLDEKAHGKLPLVIGLQGGSDPVTAPAGARVLTPQDLMGLFMFGAMNMKDVDLKGGPDLSGLNLADLGA</sequence>